<dbReference type="AlphaFoldDB" id="A0A5K7ZCX9"/>
<evidence type="ECO:0000313" key="2">
    <source>
        <dbReference type="Proteomes" id="UP000425960"/>
    </source>
</evidence>
<name>A0A5K7ZCX9_9BACT</name>
<protein>
    <submittedName>
        <fullName evidence="1">Uncharacterized protein</fullName>
    </submittedName>
</protein>
<dbReference type="EMBL" id="AP021876">
    <property type="protein sequence ID" value="BBO79852.1"/>
    <property type="molecule type" value="Genomic_DNA"/>
</dbReference>
<reference evidence="1 2" key="1">
    <citation type="submission" date="2019-11" db="EMBL/GenBank/DDBJ databases">
        <title>Comparative genomics of hydrocarbon-degrading Desulfosarcina strains.</title>
        <authorList>
            <person name="Watanabe M."/>
            <person name="Kojima H."/>
            <person name="Fukui M."/>
        </authorList>
    </citation>
    <scope>NUCLEOTIDE SEQUENCE [LARGE SCALE GENOMIC DNA]</scope>
    <source>
        <strain evidence="1 2">28bB2T</strain>
    </source>
</reference>
<gene>
    <name evidence="1" type="ORF">DSCO28_04180</name>
</gene>
<sequence length="120" mass="13349">MRFEPCLDVPKAGILCAVPALLANGILEGAERLLGKIRGYYTIFQILLVLAFMTLCRIKSVERLRENPPGEFGKILGLDRIPEARCLRNKMDTLSEANAAEIWAAHLSNHWMQAEAGTEP</sequence>
<evidence type="ECO:0000313" key="1">
    <source>
        <dbReference type="EMBL" id="BBO79852.1"/>
    </source>
</evidence>
<proteinExistence type="predicted"/>
<accession>A0A5K7ZCX9</accession>
<dbReference type="KEGG" id="dov:DSCO28_04180"/>
<dbReference type="Pfam" id="PF21804">
    <property type="entry name" value="Transposase_29"/>
    <property type="match status" value="1"/>
</dbReference>
<organism evidence="1 2">
    <name type="scientific">Desulfosarcina ovata subsp. sediminis</name>
    <dbReference type="NCBI Taxonomy" id="885957"/>
    <lineage>
        <taxon>Bacteria</taxon>
        <taxon>Pseudomonadati</taxon>
        <taxon>Thermodesulfobacteriota</taxon>
        <taxon>Desulfobacteria</taxon>
        <taxon>Desulfobacterales</taxon>
        <taxon>Desulfosarcinaceae</taxon>
        <taxon>Desulfosarcina</taxon>
    </lineage>
</organism>
<dbReference type="Proteomes" id="UP000425960">
    <property type="component" value="Chromosome"/>
</dbReference>
<dbReference type="InterPro" id="IPR049343">
    <property type="entry name" value="Transposase_29"/>
</dbReference>